<sequence>MFESVFFVLRQFYNFVCPMQIFYEIEDAEQVGRQEEWDIWKEL</sequence>
<evidence type="ECO:0000313" key="2">
    <source>
        <dbReference type="FlyBase" id="FBgn0032577"/>
    </source>
</evidence>
<name>Q8MSG9_DROME</name>
<protein>
    <submittedName>
        <fullName evidence="1">GH27987p</fullName>
    </submittedName>
</protein>
<dbReference type="OrthoDB" id="7834160at2759"/>
<proteinExistence type="evidence at transcript level"/>
<evidence type="ECO:0000313" key="1">
    <source>
        <dbReference type="EMBL" id="AAM50687.1"/>
    </source>
</evidence>
<reference evidence="1" key="1">
    <citation type="submission" date="2002-06" db="EMBL/GenBank/DDBJ databases">
        <authorList>
            <person name="Stapleton M."/>
            <person name="Brokstein P."/>
            <person name="Hong L."/>
            <person name="Agbayani A."/>
            <person name="Carlson J."/>
            <person name="Champe M."/>
            <person name="Chavez C."/>
            <person name="Dorsett V."/>
            <person name="Dresnek D."/>
            <person name="Farfan D."/>
            <person name="Frise E."/>
            <person name="George R."/>
            <person name="Gonzalez M."/>
            <person name="Guarin H."/>
            <person name="Kronmiller B."/>
            <person name="Li P."/>
            <person name="Liao G."/>
            <person name="Miranda A."/>
            <person name="Mungall C.J."/>
            <person name="Nunoo J."/>
            <person name="Pacleb J."/>
            <person name="Paragas V."/>
            <person name="Park S."/>
            <person name="Patel S."/>
            <person name="Phouanenavong S."/>
            <person name="Wan K."/>
            <person name="Yu C."/>
            <person name="Lewis S.E."/>
            <person name="Rubin G.M."/>
            <person name="Celniker S."/>
        </authorList>
    </citation>
    <scope>NUCLEOTIDE SEQUENCE</scope>
    <source>
        <strain evidence="1">Berkeley</strain>
    </source>
</reference>
<dbReference type="FlyBase" id="FBgn0032577">
    <property type="gene designation" value="CG13244"/>
</dbReference>
<accession>Q8MSG9</accession>
<dbReference type="AGR" id="FB:FBgn0032577"/>
<gene>
    <name evidence="2" type="ORF">CG13244</name>
</gene>
<dbReference type="EMBL" id="AY118827">
    <property type="protein sequence ID" value="AAM50687.1"/>
    <property type="molecule type" value="mRNA"/>
</dbReference>
<organism evidence="1">
    <name type="scientific">Drosophila melanogaster</name>
    <name type="common">Fruit fly</name>
    <dbReference type="NCBI Taxonomy" id="7227"/>
    <lineage>
        <taxon>Eukaryota</taxon>
        <taxon>Metazoa</taxon>
        <taxon>Ecdysozoa</taxon>
        <taxon>Arthropoda</taxon>
        <taxon>Hexapoda</taxon>
        <taxon>Insecta</taxon>
        <taxon>Pterygota</taxon>
        <taxon>Neoptera</taxon>
        <taxon>Endopterygota</taxon>
        <taxon>Diptera</taxon>
        <taxon>Brachycera</taxon>
        <taxon>Muscomorpha</taxon>
        <taxon>Ephydroidea</taxon>
        <taxon>Drosophilidae</taxon>
        <taxon>Drosophila</taxon>
        <taxon>Sophophora</taxon>
    </lineage>
</organism>
<dbReference type="AlphaFoldDB" id="Q8MSG9"/>